<dbReference type="Pfam" id="PF23771">
    <property type="entry name" value="DUF7168"/>
    <property type="match status" value="1"/>
</dbReference>
<dbReference type="STRING" id="168276.SAMN05444580_11562"/>
<feature type="domain" description="DUF2786" evidence="2">
    <location>
        <begin position="163"/>
        <end position="201"/>
    </location>
</feature>
<keyword evidence="5" id="KW-1185">Reference proteome</keyword>
<name>A0A1G7C900_9NOCA</name>
<organism evidence="4 5">
    <name type="scientific">Rhodococcus tukisamuensis</name>
    <dbReference type="NCBI Taxonomy" id="168276"/>
    <lineage>
        <taxon>Bacteria</taxon>
        <taxon>Bacillati</taxon>
        <taxon>Actinomycetota</taxon>
        <taxon>Actinomycetes</taxon>
        <taxon>Mycobacteriales</taxon>
        <taxon>Nocardiaceae</taxon>
        <taxon>Rhodococcus</taxon>
    </lineage>
</organism>
<evidence type="ECO:0000313" key="5">
    <source>
        <dbReference type="Proteomes" id="UP000199417"/>
    </source>
</evidence>
<gene>
    <name evidence="4" type="ORF">SAMN05444580_11562</name>
</gene>
<dbReference type="InterPro" id="IPR024498">
    <property type="entry name" value="DUF2786"/>
</dbReference>
<proteinExistence type="predicted"/>
<dbReference type="InterPro" id="IPR055592">
    <property type="entry name" value="DUF7168"/>
</dbReference>
<evidence type="ECO:0000256" key="1">
    <source>
        <dbReference type="SAM" id="MobiDB-lite"/>
    </source>
</evidence>
<dbReference type="Proteomes" id="UP000199417">
    <property type="component" value="Unassembled WGS sequence"/>
</dbReference>
<evidence type="ECO:0000259" key="3">
    <source>
        <dbReference type="Pfam" id="PF23771"/>
    </source>
</evidence>
<dbReference type="Pfam" id="PF10979">
    <property type="entry name" value="DUF2786"/>
    <property type="match status" value="1"/>
</dbReference>
<dbReference type="EMBL" id="FNAB01000015">
    <property type="protein sequence ID" value="SDE35693.1"/>
    <property type="molecule type" value="Genomic_DNA"/>
</dbReference>
<evidence type="ECO:0000259" key="2">
    <source>
        <dbReference type="Pfam" id="PF10979"/>
    </source>
</evidence>
<feature type="region of interest" description="Disordered" evidence="1">
    <location>
        <begin position="133"/>
        <end position="158"/>
    </location>
</feature>
<protein>
    <submittedName>
        <fullName evidence="4">Uncharacterized protein</fullName>
    </submittedName>
</protein>
<accession>A0A1G7C900</accession>
<evidence type="ECO:0000313" key="4">
    <source>
        <dbReference type="EMBL" id="SDE35693.1"/>
    </source>
</evidence>
<dbReference type="AlphaFoldDB" id="A0A1G7C900"/>
<feature type="domain" description="DUF7168" evidence="3">
    <location>
        <begin position="232"/>
        <end position="329"/>
    </location>
</feature>
<dbReference type="RefSeq" id="WP_072847035.1">
    <property type="nucleotide sequence ID" value="NZ_FNAB01000015.1"/>
</dbReference>
<sequence length="393" mass="41937">MNDDDAPGAEALALVAAVAAAYERGWQPADLLHVTRRGDESPPELAAAAMLSEARRSRAAERAPSDWTGQLDAVAEQYPAQARLVGQVPAGDPTGRHLAAALTAGRSGFFGYQFAELAAEWNRLPPWTFLTDPPSQWPAEGTTPTAQSPGEDADAPAAAADPKMLNRIRGLLTKAERTEFTQEAETFTAKAQELMTRYAIDAALLRTRAHTGPANVRSRRVHLDNPYVTEKVHLLTAIGEANRVRTVWFGDLSIAVAVGTPADLQQVNLLFTSLLVQANRTLQSTAAQGRSGARTTAFRKAFLAGFASRVGQRLREADARATEAAAADESMPVSDLLPILATTSAAVEAEFNRLFPGTRRSRARSVDAGGWHAGRAAADDASLTPGAGRINRK</sequence>
<reference evidence="4 5" key="1">
    <citation type="submission" date="2016-10" db="EMBL/GenBank/DDBJ databases">
        <authorList>
            <person name="de Groot N.N."/>
        </authorList>
    </citation>
    <scope>NUCLEOTIDE SEQUENCE [LARGE SCALE GENOMIC DNA]</scope>
    <source>
        <strain evidence="4 5">JCM 11308</strain>
    </source>
</reference>
<feature type="region of interest" description="Disordered" evidence="1">
    <location>
        <begin position="374"/>
        <end position="393"/>
    </location>
</feature>